<dbReference type="AlphaFoldDB" id="A0A1I3B421"/>
<protein>
    <recommendedName>
        <fullName evidence="3">alcohol dehydrogenase</fullName>
        <ecNumber evidence="3">1.1.1.1</ecNumber>
    </recommendedName>
</protein>
<dbReference type="InterPro" id="IPR014187">
    <property type="entry name" value="ADH_Zn_typ-2"/>
</dbReference>
<dbReference type="SUPFAM" id="SSF51735">
    <property type="entry name" value="NAD(P)-binding Rossmann-fold domains"/>
    <property type="match status" value="1"/>
</dbReference>
<dbReference type="OrthoDB" id="9806940at2"/>
<dbReference type="InterPro" id="IPR020843">
    <property type="entry name" value="ER"/>
</dbReference>
<dbReference type="InterPro" id="IPR013154">
    <property type="entry name" value="ADH-like_N"/>
</dbReference>
<dbReference type="Proteomes" id="UP000199518">
    <property type="component" value="Unassembled WGS sequence"/>
</dbReference>
<evidence type="ECO:0000256" key="6">
    <source>
        <dbReference type="ARBA" id="ARBA00023002"/>
    </source>
</evidence>
<dbReference type="PANTHER" id="PTHR42940:SF8">
    <property type="entry name" value="VACUOLAR PROTEIN SORTING-ASSOCIATED PROTEIN 11"/>
    <property type="match status" value="1"/>
</dbReference>
<reference evidence="9" key="1">
    <citation type="submission" date="2016-10" db="EMBL/GenBank/DDBJ databases">
        <authorList>
            <person name="Varghese N."/>
            <person name="Submissions S."/>
        </authorList>
    </citation>
    <scope>NUCLEOTIDE SEQUENCE [LARGE SCALE GENOMIC DNA]</scope>
    <source>
        <strain evidence="9">DSM 26348</strain>
    </source>
</reference>
<dbReference type="GO" id="GO:0004022">
    <property type="term" value="F:alcohol dehydrogenase (NAD+) activity"/>
    <property type="evidence" value="ECO:0007669"/>
    <property type="project" value="UniProtKB-EC"/>
</dbReference>
<dbReference type="CDD" id="cd08298">
    <property type="entry name" value="CAD2"/>
    <property type="match status" value="1"/>
</dbReference>
<evidence type="ECO:0000313" key="8">
    <source>
        <dbReference type="EMBL" id="SFH57037.1"/>
    </source>
</evidence>
<dbReference type="SMART" id="SM00829">
    <property type="entry name" value="PKS_ER"/>
    <property type="match status" value="1"/>
</dbReference>
<gene>
    <name evidence="8" type="ORF">SAMN05421753_101222</name>
</gene>
<proteinExistence type="inferred from homology"/>
<accession>A0A1I3B421</accession>
<dbReference type="InterPro" id="IPR011032">
    <property type="entry name" value="GroES-like_sf"/>
</dbReference>
<organism evidence="8 9">
    <name type="scientific">Planctomicrobium piriforme</name>
    <dbReference type="NCBI Taxonomy" id="1576369"/>
    <lineage>
        <taxon>Bacteria</taxon>
        <taxon>Pseudomonadati</taxon>
        <taxon>Planctomycetota</taxon>
        <taxon>Planctomycetia</taxon>
        <taxon>Planctomycetales</taxon>
        <taxon>Planctomycetaceae</taxon>
        <taxon>Planctomicrobium</taxon>
    </lineage>
</organism>
<keyword evidence="4" id="KW-0479">Metal-binding</keyword>
<dbReference type="GO" id="GO:0046872">
    <property type="term" value="F:metal ion binding"/>
    <property type="evidence" value="ECO:0007669"/>
    <property type="project" value="UniProtKB-KW"/>
</dbReference>
<evidence type="ECO:0000256" key="3">
    <source>
        <dbReference type="ARBA" id="ARBA00013190"/>
    </source>
</evidence>
<evidence type="ECO:0000256" key="5">
    <source>
        <dbReference type="ARBA" id="ARBA00022833"/>
    </source>
</evidence>
<evidence type="ECO:0000313" key="9">
    <source>
        <dbReference type="Proteomes" id="UP000199518"/>
    </source>
</evidence>
<dbReference type="GO" id="GO:0005737">
    <property type="term" value="C:cytoplasm"/>
    <property type="evidence" value="ECO:0007669"/>
    <property type="project" value="TreeGrafter"/>
</dbReference>
<dbReference type="InterPro" id="IPR036291">
    <property type="entry name" value="NAD(P)-bd_dom_sf"/>
</dbReference>
<dbReference type="EMBL" id="FOQD01000001">
    <property type="protein sequence ID" value="SFH57037.1"/>
    <property type="molecule type" value="Genomic_DNA"/>
</dbReference>
<dbReference type="RefSeq" id="WP_092047144.1">
    <property type="nucleotide sequence ID" value="NZ_FOQD01000001.1"/>
</dbReference>
<dbReference type="Gene3D" id="3.40.50.720">
    <property type="entry name" value="NAD(P)-binding Rossmann-like Domain"/>
    <property type="match status" value="1"/>
</dbReference>
<dbReference type="SUPFAM" id="SSF50129">
    <property type="entry name" value="GroES-like"/>
    <property type="match status" value="1"/>
</dbReference>
<evidence type="ECO:0000256" key="2">
    <source>
        <dbReference type="ARBA" id="ARBA00008072"/>
    </source>
</evidence>
<dbReference type="EC" id="1.1.1.1" evidence="3"/>
<evidence type="ECO:0000259" key="7">
    <source>
        <dbReference type="SMART" id="SM00829"/>
    </source>
</evidence>
<keyword evidence="9" id="KW-1185">Reference proteome</keyword>
<dbReference type="STRING" id="1576369.SAMN05421753_101222"/>
<comment type="similarity">
    <text evidence="2">Belongs to the zinc-containing alcohol dehydrogenase family.</text>
</comment>
<dbReference type="Pfam" id="PF08240">
    <property type="entry name" value="ADH_N"/>
    <property type="match status" value="1"/>
</dbReference>
<keyword evidence="5" id="KW-0862">Zinc</keyword>
<comment type="cofactor">
    <cofactor evidence="1">
        <name>Zn(2+)</name>
        <dbReference type="ChEBI" id="CHEBI:29105"/>
    </cofactor>
</comment>
<sequence>MRAMILRRTAPVTANSQPLEFVELPKPVPAAHEILIQVRACGVCHTELDEIEGRLTPPALPVVPGHQVVGIVAECGTAVTRFRIGDRVGVGWIHSSSGAEDENLSPLFRATGKDANGGYAEFMTVGEDYAYPIPTEFSDVEAAPLLCAGAVGYRSLKLTGLRDGEALGLTGFGGSAHLVIQMAQFLYPRSSVSVFARDAEARKFALSLGAVWVGDTQDQCPVPLSAIIDTTPAWTPVVAALRNLRPGGRLVINAIRKEDRDKSALFDLSYHEHLWLEREIKTVANVTQFDLSEFLPIAARIPLRPQVQTYRLEEANQALLDLKLQPVQGAKVLLVGSVDGK</sequence>
<keyword evidence="6" id="KW-0560">Oxidoreductase</keyword>
<dbReference type="Gene3D" id="3.90.180.10">
    <property type="entry name" value="Medium-chain alcohol dehydrogenases, catalytic domain"/>
    <property type="match status" value="1"/>
</dbReference>
<name>A0A1I3B421_9PLAN</name>
<evidence type="ECO:0000256" key="4">
    <source>
        <dbReference type="ARBA" id="ARBA00022723"/>
    </source>
</evidence>
<evidence type="ECO:0000256" key="1">
    <source>
        <dbReference type="ARBA" id="ARBA00001947"/>
    </source>
</evidence>
<dbReference type="PANTHER" id="PTHR42940">
    <property type="entry name" value="ALCOHOL DEHYDROGENASE 1-RELATED"/>
    <property type="match status" value="1"/>
</dbReference>
<feature type="domain" description="Enoyl reductase (ER)" evidence="7">
    <location>
        <begin position="14"/>
        <end position="252"/>
    </location>
</feature>